<dbReference type="InterPro" id="IPR050126">
    <property type="entry name" value="Ap4A_hydrolase"/>
</dbReference>
<dbReference type="STRING" id="215637.A0A4P9ZP48"/>
<sequence length="220" mass="25272">RRIIFLGDIHGCYNELVRLLTKMGYEQGRDLLVSVGDLINKGPDSAKVLDFVMEHNMLAVRGNHEDGVIRIWDSDFFPSWWRIELVRLAYDLMSQPRYAALLRRLPYLINLARLDLGDILVVHAGLQAELSLDQQNPRIITTIDYPPPELRTPTLALYNSRGWFNVFRETLEQGGLKSPWLKDKTIIYGHDPQTGVVKERNMHGLDSGCYLDYFLTGMVV</sequence>
<dbReference type="PRINTS" id="PR00114">
    <property type="entry name" value="STPHPHTASE"/>
</dbReference>
<dbReference type="AlphaFoldDB" id="A0A4P9ZP48"/>
<dbReference type="SUPFAM" id="SSF56300">
    <property type="entry name" value="Metallo-dependent phosphatases"/>
    <property type="match status" value="1"/>
</dbReference>
<dbReference type="GO" id="GO:0005737">
    <property type="term" value="C:cytoplasm"/>
    <property type="evidence" value="ECO:0007669"/>
    <property type="project" value="TreeGrafter"/>
</dbReference>
<dbReference type="PANTHER" id="PTHR42850:SF4">
    <property type="entry name" value="ZINC-DEPENDENT ENDOPOLYPHOSPHATASE"/>
    <property type="match status" value="1"/>
</dbReference>
<evidence type="ECO:0000313" key="3">
    <source>
        <dbReference type="Proteomes" id="UP000268162"/>
    </source>
</evidence>
<proteinExistence type="predicted"/>
<feature type="non-terminal residue" evidence="2">
    <location>
        <position position="1"/>
    </location>
</feature>
<protein>
    <submittedName>
        <fullName evidence="2">Metallo-dependent phosphatase-like protein</fullName>
    </submittedName>
</protein>
<dbReference type="Proteomes" id="UP000268162">
    <property type="component" value="Unassembled WGS sequence"/>
</dbReference>
<gene>
    <name evidence="2" type="ORF">BJ085DRAFT_8366</name>
</gene>
<dbReference type="Gene3D" id="3.60.21.10">
    <property type="match status" value="1"/>
</dbReference>
<reference evidence="3" key="1">
    <citation type="journal article" date="2018" name="Nat. Microbiol.">
        <title>Leveraging single-cell genomics to expand the fungal tree of life.</title>
        <authorList>
            <person name="Ahrendt S.R."/>
            <person name="Quandt C.A."/>
            <person name="Ciobanu D."/>
            <person name="Clum A."/>
            <person name="Salamov A."/>
            <person name="Andreopoulos B."/>
            <person name="Cheng J.F."/>
            <person name="Woyke T."/>
            <person name="Pelin A."/>
            <person name="Henrissat B."/>
            <person name="Reynolds N.K."/>
            <person name="Benny G.L."/>
            <person name="Smith M.E."/>
            <person name="James T.Y."/>
            <person name="Grigoriev I.V."/>
        </authorList>
    </citation>
    <scope>NUCLEOTIDE SEQUENCE [LARGE SCALE GENOMIC DNA]</scope>
    <source>
        <strain evidence="3">RSA 468</strain>
    </source>
</reference>
<dbReference type="EMBL" id="ML003214">
    <property type="protein sequence ID" value="RKP34411.1"/>
    <property type="molecule type" value="Genomic_DNA"/>
</dbReference>
<keyword evidence="3" id="KW-1185">Reference proteome</keyword>
<organism evidence="2 3">
    <name type="scientific">Dimargaris cristalligena</name>
    <dbReference type="NCBI Taxonomy" id="215637"/>
    <lineage>
        <taxon>Eukaryota</taxon>
        <taxon>Fungi</taxon>
        <taxon>Fungi incertae sedis</taxon>
        <taxon>Zoopagomycota</taxon>
        <taxon>Kickxellomycotina</taxon>
        <taxon>Dimargaritomycetes</taxon>
        <taxon>Dimargaritales</taxon>
        <taxon>Dimargaritaceae</taxon>
        <taxon>Dimargaris</taxon>
    </lineage>
</organism>
<dbReference type="CDD" id="cd00144">
    <property type="entry name" value="MPP_PPP_family"/>
    <property type="match status" value="1"/>
</dbReference>
<dbReference type="InterPro" id="IPR006186">
    <property type="entry name" value="Ser/Thr-sp_prot-phosphatase"/>
</dbReference>
<dbReference type="GO" id="GO:0000298">
    <property type="term" value="F:endopolyphosphatase activity"/>
    <property type="evidence" value="ECO:0007669"/>
    <property type="project" value="TreeGrafter"/>
</dbReference>
<evidence type="ECO:0000259" key="1">
    <source>
        <dbReference type="Pfam" id="PF00149"/>
    </source>
</evidence>
<dbReference type="InterPro" id="IPR004843">
    <property type="entry name" value="Calcineurin-like_PHP"/>
</dbReference>
<dbReference type="GO" id="GO:0016791">
    <property type="term" value="F:phosphatase activity"/>
    <property type="evidence" value="ECO:0007669"/>
    <property type="project" value="TreeGrafter"/>
</dbReference>
<feature type="non-terminal residue" evidence="2">
    <location>
        <position position="220"/>
    </location>
</feature>
<dbReference type="Pfam" id="PF00149">
    <property type="entry name" value="Metallophos"/>
    <property type="match status" value="1"/>
</dbReference>
<accession>A0A4P9ZP48</accession>
<feature type="domain" description="Calcineurin-like phosphoesterase" evidence="1">
    <location>
        <begin position="2"/>
        <end position="194"/>
    </location>
</feature>
<dbReference type="InterPro" id="IPR029052">
    <property type="entry name" value="Metallo-depent_PP-like"/>
</dbReference>
<evidence type="ECO:0000313" key="2">
    <source>
        <dbReference type="EMBL" id="RKP34411.1"/>
    </source>
</evidence>
<name>A0A4P9ZP48_9FUNG</name>
<dbReference type="GO" id="GO:0006798">
    <property type="term" value="P:polyphosphate catabolic process"/>
    <property type="evidence" value="ECO:0007669"/>
    <property type="project" value="TreeGrafter"/>
</dbReference>
<dbReference type="PANTHER" id="PTHR42850">
    <property type="entry name" value="METALLOPHOSPHOESTERASE"/>
    <property type="match status" value="1"/>
</dbReference>